<protein>
    <submittedName>
        <fullName evidence="1">Uncharacterized protein</fullName>
    </submittedName>
</protein>
<organism evidence="1 2">
    <name type="scientific">Drechmeria coniospora</name>
    <name type="common">Nematophagous fungus</name>
    <name type="synonym">Meria coniospora</name>
    <dbReference type="NCBI Taxonomy" id="98403"/>
    <lineage>
        <taxon>Eukaryota</taxon>
        <taxon>Fungi</taxon>
        <taxon>Dikarya</taxon>
        <taxon>Ascomycota</taxon>
        <taxon>Pezizomycotina</taxon>
        <taxon>Sordariomycetes</taxon>
        <taxon>Hypocreomycetidae</taxon>
        <taxon>Hypocreales</taxon>
        <taxon>Ophiocordycipitaceae</taxon>
        <taxon>Drechmeria</taxon>
    </lineage>
</organism>
<sequence length="72" mass="7717">MATVKPCISYGAGLMFLRAVPAARRDTADGRRAGCACSGAALAVGSRFWPVLVARSHQRLHQDEDRVCRDGS</sequence>
<gene>
    <name evidence="1" type="ORF">DCS_05454</name>
</gene>
<keyword evidence="2" id="KW-1185">Reference proteome</keyword>
<evidence type="ECO:0000313" key="2">
    <source>
        <dbReference type="Proteomes" id="UP000076580"/>
    </source>
</evidence>
<evidence type="ECO:0000313" key="1">
    <source>
        <dbReference type="EMBL" id="KYK58438.1"/>
    </source>
</evidence>
<dbReference type="Proteomes" id="UP000076580">
    <property type="component" value="Chromosome 02"/>
</dbReference>
<dbReference type="EMBL" id="LAYC01000002">
    <property type="protein sequence ID" value="KYK58438.1"/>
    <property type="molecule type" value="Genomic_DNA"/>
</dbReference>
<dbReference type="RefSeq" id="XP_040657790.1">
    <property type="nucleotide sequence ID" value="XM_040802757.1"/>
</dbReference>
<name>A0A151GMY5_DRECN</name>
<dbReference type="InParanoid" id="A0A151GMY5"/>
<dbReference type="GeneID" id="63718097"/>
<reference evidence="1 2" key="1">
    <citation type="journal article" date="2016" name="Sci. Rep.">
        <title>Insights into Adaptations to a Near-Obligate Nematode Endoparasitic Lifestyle from the Finished Genome of Drechmeria coniospora.</title>
        <authorList>
            <person name="Zhang L."/>
            <person name="Zhou Z."/>
            <person name="Guo Q."/>
            <person name="Fokkens L."/>
            <person name="Miskei M."/>
            <person name="Pocsi I."/>
            <person name="Zhang W."/>
            <person name="Chen M."/>
            <person name="Wang L."/>
            <person name="Sun Y."/>
            <person name="Donzelli B.G."/>
            <person name="Gibson D.M."/>
            <person name="Nelson D.R."/>
            <person name="Luo J.G."/>
            <person name="Rep M."/>
            <person name="Liu H."/>
            <person name="Yang S."/>
            <person name="Wang J."/>
            <person name="Krasnoff S.B."/>
            <person name="Xu Y."/>
            <person name="Molnar I."/>
            <person name="Lin M."/>
        </authorList>
    </citation>
    <scope>NUCLEOTIDE SEQUENCE [LARGE SCALE GENOMIC DNA]</scope>
    <source>
        <strain evidence="1 2">ARSEF 6962</strain>
    </source>
</reference>
<accession>A0A151GMY5</accession>
<comment type="caution">
    <text evidence="1">The sequence shown here is derived from an EMBL/GenBank/DDBJ whole genome shotgun (WGS) entry which is preliminary data.</text>
</comment>
<proteinExistence type="predicted"/>
<dbReference type="AlphaFoldDB" id="A0A151GMY5"/>